<gene>
    <name evidence="11" type="ORF">CRHIZ90672A_00007996</name>
</gene>
<dbReference type="OrthoDB" id="10250268at2759"/>
<dbReference type="Pfam" id="PF05047">
    <property type="entry name" value="L51_S25_CI-B8"/>
    <property type="match status" value="1"/>
</dbReference>
<dbReference type="SUPFAM" id="SSF52833">
    <property type="entry name" value="Thioredoxin-like"/>
    <property type="match status" value="1"/>
</dbReference>
<evidence type="ECO:0000313" key="11">
    <source>
        <dbReference type="EMBL" id="CAH0015803.1"/>
    </source>
</evidence>
<dbReference type="Proteomes" id="UP000696573">
    <property type="component" value="Unassembled WGS sequence"/>
</dbReference>
<dbReference type="PANTHER" id="PTHR12878">
    <property type="entry name" value="NADH-UBIQUINONE OXIDOREDUCTASE B8 SUBUNIT"/>
    <property type="match status" value="1"/>
</dbReference>
<dbReference type="PANTHER" id="PTHR12878:SF0">
    <property type="entry name" value="NADH DEHYDROGENASE [UBIQUINONE] 1 ALPHA SUBCOMPLEX SUBUNIT 2"/>
    <property type="match status" value="1"/>
</dbReference>
<name>A0A9N9YE79_9HYPO</name>
<feature type="domain" description="Ribosomal protein/NADH dehydrogenase" evidence="10">
    <location>
        <begin position="20"/>
        <end position="126"/>
    </location>
</feature>
<evidence type="ECO:0000256" key="6">
    <source>
        <dbReference type="ARBA" id="ARBA00022792"/>
    </source>
</evidence>
<keyword evidence="6" id="KW-0999">Mitochondrion inner membrane</keyword>
<comment type="subcellular location">
    <subcellularLocation>
        <location evidence="2">Mitochondrion inner membrane</location>
        <topology evidence="2">Peripheral membrane protein</topology>
        <orientation evidence="2">Matrix side</orientation>
    </subcellularLocation>
</comment>
<dbReference type="InterPro" id="IPR036249">
    <property type="entry name" value="Thioredoxin-like_sf"/>
</dbReference>
<keyword evidence="9" id="KW-0472">Membrane</keyword>
<keyword evidence="5" id="KW-0679">Respiratory chain</keyword>
<dbReference type="PIRSF" id="PIRSF005822">
    <property type="entry name" value="NDUA2"/>
    <property type="match status" value="1"/>
</dbReference>
<organism evidence="11 12">
    <name type="scientific">Clonostachys rhizophaga</name>
    <dbReference type="NCBI Taxonomy" id="160324"/>
    <lineage>
        <taxon>Eukaryota</taxon>
        <taxon>Fungi</taxon>
        <taxon>Dikarya</taxon>
        <taxon>Ascomycota</taxon>
        <taxon>Pezizomycotina</taxon>
        <taxon>Sordariomycetes</taxon>
        <taxon>Hypocreomycetidae</taxon>
        <taxon>Hypocreales</taxon>
        <taxon>Bionectriaceae</taxon>
        <taxon>Clonostachys</taxon>
    </lineage>
</organism>
<dbReference type="AlphaFoldDB" id="A0A9N9YE79"/>
<evidence type="ECO:0000313" key="12">
    <source>
        <dbReference type="Proteomes" id="UP000696573"/>
    </source>
</evidence>
<dbReference type="InterPro" id="IPR007741">
    <property type="entry name" value="Ribosomal_mL43/mS25/NADH_DH"/>
</dbReference>
<dbReference type="EMBL" id="CABFNQ020000451">
    <property type="protein sequence ID" value="CAH0015803.1"/>
    <property type="molecule type" value="Genomic_DNA"/>
</dbReference>
<evidence type="ECO:0000256" key="7">
    <source>
        <dbReference type="ARBA" id="ARBA00022982"/>
    </source>
</evidence>
<dbReference type="InterPro" id="IPR016464">
    <property type="entry name" value="NADH_Ub_cplx-1_asu_su-2"/>
</dbReference>
<dbReference type="GO" id="GO:0005743">
    <property type="term" value="C:mitochondrial inner membrane"/>
    <property type="evidence" value="ECO:0007669"/>
    <property type="project" value="UniProtKB-SubCell"/>
</dbReference>
<keyword evidence="4" id="KW-0813">Transport</keyword>
<evidence type="ECO:0000256" key="8">
    <source>
        <dbReference type="ARBA" id="ARBA00023128"/>
    </source>
</evidence>
<dbReference type="Gene3D" id="3.40.30.10">
    <property type="entry name" value="Glutaredoxin"/>
    <property type="match status" value="1"/>
</dbReference>
<keyword evidence="8" id="KW-0496">Mitochondrion</keyword>
<comment type="similarity">
    <text evidence="3">Belongs to the complex I NDUFA2 subunit family.</text>
</comment>
<evidence type="ECO:0000256" key="2">
    <source>
        <dbReference type="ARBA" id="ARBA00004443"/>
    </source>
</evidence>
<comment type="function">
    <text evidence="1">Accessory subunit of the mitochondrial membrane respiratory chain NADH dehydrogenase (Complex I), that is believed not to be involved in catalysis. Complex I functions in the transfer of electrons from NADH to the respiratory chain. The immediate electron acceptor for the enzyme is believed to be ubiquinone.</text>
</comment>
<comment type="caution">
    <text evidence="11">The sequence shown here is derived from an EMBL/GenBank/DDBJ whole genome shotgun (WGS) entry which is preliminary data.</text>
</comment>
<evidence type="ECO:0000256" key="3">
    <source>
        <dbReference type="ARBA" id="ARBA00008939"/>
    </source>
</evidence>
<proteinExistence type="inferred from homology"/>
<evidence type="ECO:0000256" key="4">
    <source>
        <dbReference type="ARBA" id="ARBA00022448"/>
    </source>
</evidence>
<evidence type="ECO:0000256" key="1">
    <source>
        <dbReference type="ARBA" id="ARBA00003195"/>
    </source>
</evidence>
<evidence type="ECO:0000259" key="10">
    <source>
        <dbReference type="SMART" id="SM00916"/>
    </source>
</evidence>
<reference evidence="11" key="1">
    <citation type="submission" date="2021-10" db="EMBL/GenBank/DDBJ databases">
        <authorList>
            <person name="Piombo E."/>
        </authorList>
    </citation>
    <scope>NUCLEOTIDE SEQUENCE</scope>
</reference>
<sequence>MASKYAFAQSLKEVRFLFCQTSEQSAAVRLAQHSRYAAGKSFINRAYPTMKKNNPTIPILVREAQGTIPKVYARYGTTLLRIRKIGVGNSKLMAATTDFGTEKSQSLEGLSDKQVEDAVAGLVKDGP</sequence>
<keyword evidence="7" id="KW-0249">Electron transport</keyword>
<evidence type="ECO:0000256" key="5">
    <source>
        <dbReference type="ARBA" id="ARBA00022660"/>
    </source>
</evidence>
<keyword evidence="12" id="KW-1185">Reference proteome</keyword>
<evidence type="ECO:0000256" key="9">
    <source>
        <dbReference type="ARBA" id="ARBA00023136"/>
    </source>
</evidence>
<accession>A0A9N9YE79</accession>
<protein>
    <recommendedName>
        <fullName evidence="10">Ribosomal protein/NADH dehydrogenase domain-containing protein</fullName>
    </recommendedName>
</protein>
<dbReference type="SMART" id="SM00916">
    <property type="entry name" value="L51_S25_CI-B8"/>
    <property type="match status" value="1"/>
</dbReference>